<reference evidence="3 4" key="1">
    <citation type="submission" date="2020-08" db="EMBL/GenBank/DDBJ databases">
        <title>Genome sequencing of Purple Non-Sulfur Bacteria from various extreme environments.</title>
        <authorList>
            <person name="Mayer M."/>
        </authorList>
    </citation>
    <scope>NUCLEOTIDE SEQUENCE [LARGE SCALE GENOMIC DNA]</scope>
    <source>
        <strain evidence="3 4">JA131</strain>
    </source>
</reference>
<dbReference type="Gene3D" id="1.10.1220.10">
    <property type="entry name" value="Met repressor-like"/>
    <property type="match status" value="1"/>
</dbReference>
<evidence type="ECO:0000313" key="4">
    <source>
        <dbReference type="Proteomes" id="UP000554286"/>
    </source>
</evidence>
<dbReference type="AlphaFoldDB" id="A0A7W6RHK0"/>
<dbReference type="Proteomes" id="UP000554286">
    <property type="component" value="Unassembled WGS sequence"/>
</dbReference>
<comment type="caution">
    <text evidence="3">The sequence shown here is derived from an EMBL/GenBank/DDBJ whole genome shotgun (WGS) entry which is preliminary data.</text>
</comment>
<dbReference type="InterPro" id="IPR035069">
    <property type="entry name" value="TTHA1013/TTHA0281-like"/>
</dbReference>
<evidence type="ECO:0000256" key="1">
    <source>
        <dbReference type="SAM" id="MobiDB-lite"/>
    </source>
</evidence>
<dbReference type="InterPro" id="IPR013321">
    <property type="entry name" value="Arc_rbn_hlx_hlx"/>
</dbReference>
<dbReference type="Gene3D" id="3.30.160.250">
    <property type="match status" value="1"/>
</dbReference>
<protein>
    <submittedName>
        <fullName evidence="3">Putative RNase H-like HicB family nuclease</fullName>
    </submittedName>
</protein>
<proteinExistence type="predicted"/>
<dbReference type="InterPro" id="IPR031807">
    <property type="entry name" value="HicB-like"/>
</dbReference>
<dbReference type="RefSeq" id="WP_184048832.1">
    <property type="nucleotide sequence ID" value="NZ_JACIGK010000055.1"/>
</dbReference>
<dbReference type="CDD" id="cd22231">
    <property type="entry name" value="RHH_NikR_HicB-like"/>
    <property type="match status" value="1"/>
</dbReference>
<sequence length="153" mass="16219">MRRTYPAVVDRDGSAYGITFPDFPGCISAAGTAEEAIAAGTEALTGHIAVMVEDGEAIPDPTPLEQVTWEPDETVVCLTLVSVPVPGRVQRYNVTLDESLVAEIDRLAGRGNRSRFLTDAAREKLVRARPTPDRADGPSPSAHDPSPGRGVPA</sequence>
<dbReference type="Pfam" id="PF15919">
    <property type="entry name" value="HicB_lk_antitox"/>
    <property type="match status" value="1"/>
</dbReference>
<dbReference type="EMBL" id="JACIGK010000055">
    <property type="protein sequence ID" value="MBB4268154.1"/>
    <property type="molecule type" value="Genomic_DNA"/>
</dbReference>
<feature type="compositionally biased region" description="Basic and acidic residues" evidence="1">
    <location>
        <begin position="120"/>
        <end position="136"/>
    </location>
</feature>
<evidence type="ECO:0000313" key="3">
    <source>
        <dbReference type="EMBL" id="MBB4268154.1"/>
    </source>
</evidence>
<feature type="region of interest" description="Disordered" evidence="1">
    <location>
        <begin position="119"/>
        <end position="153"/>
    </location>
</feature>
<accession>A0A7W6RHK0</accession>
<gene>
    <name evidence="3" type="ORF">GGD89_003810</name>
</gene>
<dbReference type="SUPFAM" id="SSF143100">
    <property type="entry name" value="TTHA1013/TTHA0281-like"/>
    <property type="match status" value="1"/>
</dbReference>
<evidence type="ECO:0000259" key="2">
    <source>
        <dbReference type="Pfam" id="PF15919"/>
    </source>
</evidence>
<dbReference type="GO" id="GO:0006355">
    <property type="term" value="P:regulation of DNA-templated transcription"/>
    <property type="evidence" value="ECO:0007669"/>
    <property type="project" value="InterPro"/>
</dbReference>
<keyword evidence="4" id="KW-1185">Reference proteome</keyword>
<organism evidence="3 4">
    <name type="scientific">Roseospira visakhapatnamensis</name>
    <dbReference type="NCBI Taxonomy" id="390880"/>
    <lineage>
        <taxon>Bacteria</taxon>
        <taxon>Pseudomonadati</taxon>
        <taxon>Pseudomonadota</taxon>
        <taxon>Alphaproteobacteria</taxon>
        <taxon>Rhodospirillales</taxon>
        <taxon>Rhodospirillaceae</taxon>
        <taxon>Roseospira</taxon>
    </lineage>
</organism>
<feature type="domain" description="HicB-like antitoxin of toxin-antitoxin system" evidence="2">
    <location>
        <begin position="5"/>
        <end position="121"/>
    </location>
</feature>
<name>A0A7W6RHK0_9PROT</name>